<accession>A0A4S9Y492</accession>
<dbReference type="Proteomes" id="UP000310039">
    <property type="component" value="Unassembled WGS sequence"/>
</dbReference>
<organism evidence="2 3">
    <name type="scientific">Aureobasidium pullulans</name>
    <name type="common">Black yeast</name>
    <name type="synonym">Pullularia pullulans</name>
    <dbReference type="NCBI Taxonomy" id="5580"/>
    <lineage>
        <taxon>Eukaryota</taxon>
        <taxon>Fungi</taxon>
        <taxon>Dikarya</taxon>
        <taxon>Ascomycota</taxon>
        <taxon>Pezizomycotina</taxon>
        <taxon>Dothideomycetes</taxon>
        <taxon>Dothideomycetidae</taxon>
        <taxon>Dothideales</taxon>
        <taxon>Saccotheciaceae</taxon>
        <taxon>Aureobasidium</taxon>
    </lineage>
</organism>
<name>A0A4S9Y492_AURPU</name>
<evidence type="ECO:0000256" key="1">
    <source>
        <dbReference type="SAM" id="MobiDB-lite"/>
    </source>
</evidence>
<feature type="region of interest" description="Disordered" evidence="1">
    <location>
        <begin position="1"/>
        <end position="20"/>
    </location>
</feature>
<dbReference type="EMBL" id="QZBT01000023">
    <property type="protein sequence ID" value="THZ86361.1"/>
    <property type="molecule type" value="Genomic_DNA"/>
</dbReference>
<reference evidence="2 3" key="1">
    <citation type="submission" date="2018-10" db="EMBL/GenBank/DDBJ databases">
        <title>Fifty Aureobasidium pullulans genomes reveal a recombining polyextremotolerant generalist.</title>
        <authorList>
            <person name="Gostincar C."/>
            <person name="Turk M."/>
            <person name="Zajc J."/>
            <person name="Gunde-Cimerman N."/>
        </authorList>
    </citation>
    <scope>NUCLEOTIDE SEQUENCE [LARGE SCALE GENOMIC DNA]</scope>
    <source>
        <strain evidence="2 3">EXF-3403</strain>
    </source>
</reference>
<protein>
    <submittedName>
        <fullName evidence="2">Uncharacterized protein</fullName>
    </submittedName>
</protein>
<sequence length="442" mass="49876">MTQGSTHNEPTAKPATSGSFKISARDAVRREVLRYFSSNAGPDCVGPNTSLHSRARRCLSGEEVSLEELANLSSALLYRNAVTELAQKYLDVMAIAPVCDFHEFDYQFLGDKRLNALASQTDAYRMMREAKLFFQDTAIGQPHNEPQMFVLHSLLAAGLLPGQGFEEKLEMAKSISGRESTLFLSLKERTLELRAKRNMDQEFDFEKRVIWGKVDVQTYRNDCNEYAYDVLEAMAFEPMWLFERFGTYEWALLVTTGGWLRQAQADKLLSVAQEILPPDSTLHRKINKYIVVHAMEMDVEASKEKLVLAEILPDVMAFCGQLYDEAELFVILSLLAAGCLPEQGFEDKFETARPILKERMIALRAVQAGARKLETIGDTNNDGPGSLRQTCNMYQEFEFRQLDSYGWASYVGLPKAQRGCNKKAAEFLSVIESVLPDETPLH</sequence>
<comment type="caution">
    <text evidence="2">The sequence shown here is derived from an EMBL/GenBank/DDBJ whole genome shotgun (WGS) entry which is preliminary data.</text>
</comment>
<gene>
    <name evidence="2" type="ORF">D6C84_02545</name>
</gene>
<evidence type="ECO:0000313" key="3">
    <source>
        <dbReference type="Proteomes" id="UP000310039"/>
    </source>
</evidence>
<dbReference type="AlphaFoldDB" id="A0A4S9Y492"/>
<proteinExistence type="predicted"/>
<evidence type="ECO:0000313" key="2">
    <source>
        <dbReference type="EMBL" id="THZ86361.1"/>
    </source>
</evidence>